<comment type="cofactor">
    <cofactor evidence="1 6">
        <name>FAD</name>
        <dbReference type="ChEBI" id="CHEBI:57692"/>
    </cofactor>
</comment>
<evidence type="ECO:0000256" key="6">
    <source>
        <dbReference type="RuleBase" id="RU003862"/>
    </source>
</evidence>
<dbReference type="UniPathway" id="UPA00193"/>
<comment type="pathway">
    <text evidence="2 6">One-carbon metabolism; tetrahydrofolate interconversion.</text>
</comment>
<dbReference type="AlphaFoldDB" id="A0A2T4UG35"/>
<evidence type="ECO:0000256" key="5">
    <source>
        <dbReference type="ARBA" id="ARBA00023002"/>
    </source>
</evidence>
<evidence type="ECO:0000313" key="8">
    <source>
        <dbReference type="EMBL" id="PTL58201.1"/>
    </source>
</evidence>
<keyword evidence="4 6" id="KW-0274">FAD</keyword>
<dbReference type="Gene3D" id="3.20.20.220">
    <property type="match status" value="1"/>
</dbReference>
<gene>
    <name evidence="8" type="ORF">C7Y72_00310</name>
</gene>
<sequence length="423" mass="45155">MTDPAQQLLLLVAEQLERRRVGELHPPVRVDDVHRVRDARQERLEDVARREPQALADPLHRARRHAPIVAHRARPRAGPAVESSGRRARPRGADVGSAGAPPSGHAAHGRRETTVGPRHRGPRQDRASLAVGPARPQDPGVSRFADALAARTLLSAELTPPLGADPTAALDVARTWAGCDLDAAQVNDHLCARVRMSGVALAALLRGTRLETVLHVGVRHRNRIAVQADLLGAHAIGVRDLVVVPGHDVRLGPDPHAREARDLKTSAAIALVRRLADEGRLSSGYRLAGPLRFRVGAVEAVGRGSTDELRRRIDAKAQAGAHFLQLQGLTDADRATAVLDALWADGVPERVALVASIVPVRDAAHRAQLARIPGVAGVDAEGSTAAAELGRLLLTHRATSGLHLRPLLWEDAVPPLVAAVRAR</sequence>
<comment type="similarity">
    <text evidence="6">Belongs to the methylenetetrahydrofolate reductase family.</text>
</comment>
<evidence type="ECO:0000256" key="7">
    <source>
        <dbReference type="SAM" id="MobiDB-lite"/>
    </source>
</evidence>
<reference evidence="8 9" key="1">
    <citation type="submission" date="2018-03" db="EMBL/GenBank/DDBJ databases">
        <title>Aquarubrobacter algicola gen. nov., sp. nov., a novel actinobacterium isolated from shallow eutrophic lake during the end of cyanobacterial harmful algal blooms.</title>
        <authorList>
            <person name="Chun S.J."/>
        </authorList>
    </citation>
    <scope>NUCLEOTIDE SEQUENCE [LARGE SCALE GENOMIC DNA]</scope>
    <source>
        <strain evidence="8 9">Seoho-28</strain>
    </source>
</reference>
<keyword evidence="9" id="KW-1185">Reference proteome</keyword>
<dbReference type="Proteomes" id="UP000240739">
    <property type="component" value="Unassembled WGS sequence"/>
</dbReference>
<comment type="caution">
    <text evidence="8">The sequence shown here is derived from an EMBL/GenBank/DDBJ whole genome shotgun (WGS) entry which is preliminary data.</text>
</comment>
<protein>
    <recommendedName>
        <fullName evidence="6">Methylenetetrahydrofolate reductase</fullName>
    </recommendedName>
</protein>
<keyword evidence="5 6" id="KW-0560">Oxidoreductase</keyword>
<keyword evidence="3 6" id="KW-0285">Flavoprotein</keyword>
<evidence type="ECO:0000313" key="9">
    <source>
        <dbReference type="Proteomes" id="UP000240739"/>
    </source>
</evidence>
<dbReference type="InterPro" id="IPR029041">
    <property type="entry name" value="FAD-linked_oxidoreductase-like"/>
</dbReference>
<evidence type="ECO:0000256" key="3">
    <source>
        <dbReference type="ARBA" id="ARBA00022630"/>
    </source>
</evidence>
<evidence type="ECO:0000256" key="4">
    <source>
        <dbReference type="ARBA" id="ARBA00022827"/>
    </source>
</evidence>
<name>A0A2T4UG35_9ACTN</name>
<feature type="compositionally biased region" description="Low complexity" evidence="7">
    <location>
        <begin position="96"/>
        <end position="106"/>
    </location>
</feature>
<dbReference type="Pfam" id="PF02219">
    <property type="entry name" value="MTHFR"/>
    <property type="match status" value="1"/>
</dbReference>
<dbReference type="GO" id="GO:0004489">
    <property type="term" value="F:methylenetetrahydrofolate reductase [NAD(P)H] activity"/>
    <property type="evidence" value="ECO:0007669"/>
    <property type="project" value="InterPro"/>
</dbReference>
<dbReference type="SUPFAM" id="SSF51730">
    <property type="entry name" value="FAD-linked oxidoreductase"/>
    <property type="match status" value="1"/>
</dbReference>
<dbReference type="EMBL" id="PYYB01000001">
    <property type="protein sequence ID" value="PTL58201.1"/>
    <property type="molecule type" value="Genomic_DNA"/>
</dbReference>
<dbReference type="InterPro" id="IPR003171">
    <property type="entry name" value="Mehydrof_redctse-like"/>
</dbReference>
<proteinExistence type="inferred from homology"/>
<accession>A0A2T4UG35</accession>
<evidence type="ECO:0000256" key="2">
    <source>
        <dbReference type="ARBA" id="ARBA00004777"/>
    </source>
</evidence>
<dbReference type="GO" id="GO:0035999">
    <property type="term" value="P:tetrahydrofolate interconversion"/>
    <property type="evidence" value="ECO:0007669"/>
    <property type="project" value="UniProtKB-UniPathway"/>
</dbReference>
<feature type="region of interest" description="Disordered" evidence="7">
    <location>
        <begin position="71"/>
        <end position="139"/>
    </location>
</feature>
<organism evidence="8 9">
    <name type="scientific">Paraconexibacter algicola</name>
    <dbReference type="NCBI Taxonomy" id="2133960"/>
    <lineage>
        <taxon>Bacteria</taxon>
        <taxon>Bacillati</taxon>
        <taxon>Actinomycetota</taxon>
        <taxon>Thermoleophilia</taxon>
        <taxon>Solirubrobacterales</taxon>
        <taxon>Paraconexibacteraceae</taxon>
        <taxon>Paraconexibacter</taxon>
    </lineage>
</organism>
<evidence type="ECO:0000256" key="1">
    <source>
        <dbReference type="ARBA" id="ARBA00001974"/>
    </source>
</evidence>
<dbReference type="GO" id="GO:0006555">
    <property type="term" value="P:methionine metabolic process"/>
    <property type="evidence" value="ECO:0007669"/>
    <property type="project" value="InterPro"/>
</dbReference>